<reference evidence="1" key="2">
    <citation type="submission" date="2020-11" db="EMBL/GenBank/DDBJ databases">
        <authorList>
            <person name="McCartney M.A."/>
            <person name="Auch B."/>
            <person name="Kono T."/>
            <person name="Mallez S."/>
            <person name="Becker A."/>
            <person name="Gohl D.M."/>
            <person name="Silverstein K.A.T."/>
            <person name="Koren S."/>
            <person name="Bechman K.B."/>
            <person name="Herman A."/>
            <person name="Abrahante J.E."/>
            <person name="Garbe J."/>
        </authorList>
    </citation>
    <scope>NUCLEOTIDE SEQUENCE</scope>
    <source>
        <strain evidence="1">Duluth1</strain>
        <tissue evidence="1">Whole animal</tissue>
    </source>
</reference>
<evidence type="ECO:0000313" key="2">
    <source>
        <dbReference type="Proteomes" id="UP000828390"/>
    </source>
</evidence>
<reference evidence="1" key="1">
    <citation type="journal article" date="2019" name="bioRxiv">
        <title>The Genome of the Zebra Mussel, Dreissena polymorpha: A Resource for Invasive Species Research.</title>
        <authorList>
            <person name="McCartney M.A."/>
            <person name="Auch B."/>
            <person name="Kono T."/>
            <person name="Mallez S."/>
            <person name="Zhang Y."/>
            <person name="Obille A."/>
            <person name="Becker A."/>
            <person name="Abrahante J.E."/>
            <person name="Garbe J."/>
            <person name="Badalamenti J.P."/>
            <person name="Herman A."/>
            <person name="Mangelson H."/>
            <person name="Liachko I."/>
            <person name="Sullivan S."/>
            <person name="Sone E.D."/>
            <person name="Koren S."/>
            <person name="Silverstein K.A.T."/>
            <person name="Beckman K.B."/>
            <person name="Gohl D.M."/>
        </authorList>
    </citation>
    <scope>NUCLEOTIDE SEQUENCE</scope>
    <source>
        <strain evidence="1">Duluth1</strain>
        <tissue evidence="1">Whole animal</tissue>
    </source>
</reference>
<dbReference type="Proteomes" id="UP000828390">
    <property type="component" value="Unassembled WGS sequence"/>
</dbReference>
<evidence type="ECO:0000313" key="1">
    <source>
        <dbReference type="EMBL" id="KAH3797901.1"/>
    </source>
</evidence>
<gene>
    <name evidence="1" type="ORF">DPMN_151491</name>
</gene>
<keyword evidence="2" id="KW-1185">Reference proteome</keyword>
<comment type="caution">
    <text evidence="1">The sequence shown here is derived from an EMBL/GenBank/DDBJ whole genome shotgun (WGS) entry which is preliminary data.</text>
</comment>
<sequence length="186" mass="21183">MRYDDTTKLFWKCGWRIFGGRFINFMSGFKNKTFDQDVCTEKQYSPTSSTLNFAVPDIKVIQSFNTYTSESQRDPGICNDGIKSIGQNSGHRSACLTFDGKKIKQGLTKFCGDIDLIGFEDGETLHDKRNRLEDITAELSALGQTAAVVEQKIGLPNLPIENKEQIKKTCWTLLRKYQPEYNTWIS</sequence>
<dbReference type="EMBL" id="JAIWYP010000007">
    <property type="protein sequence ID" value="KAH3797901.1"/>
    <property type="molecule type" value="Genomic_DNA"/>
</dbReference>
<accession>A0A9D4J305</accession>
<organism evidence="1 2">
    <name type="scientific">Dreissena polymorpha</name>
    <name type="common">Zebra mussel</name>
    <name type="synonym">Mytilus polymorpha</name>
    <dbReference type="NCBI Taxonomy" id="45954"/>
    <lineage>
        <taxon>Eukaryota</taxon>
        <taxon>Metazoa</taxon>
        <taxon>Spiralia</taxon>
        <taxon>Lophotrochozoa</taxon>
        <taxon>Mollusca</taxon>
        <taxon>Bivalvia</taxon>
        <taxon>Autobranchia</taxon>
        <taxon>Heteroconchia</taxon>
        <taxon>Euheterodonta</taxon>
        <taxon>Imparidentia</taxon>
        <taxon>Neoheterodontei</taxon>
        <taxon>Myida</taxon>
        <taxon>Dreissenoidea</taxon>
        <taxon>Dreissenidae</taxon>
        <taxon>Dreissena</taxon>
    </lineage>
</organism>
<dbReference type="AlphaFoldDB" id="A0A9D4J305"/>
<proteinExistence type="predicted"/>
<name>A0A9D4J305_DREPO</name>
<protein>
    <submittedName>
        <fullName evidence="1">Uncharacterized protein</fullName>
    </submittedName>
</protein>